<sequence>MSIKIDKRAYMKLIKEDLDWLNKECPDGLEKEHIKAVLCKSIDLLYPAQLKDEKHKGVCPYCGSTKVVMFDADNDICNKCGKYFPGK</sequence>
<comment type="caution">
    <text evidence="1">The sequence shown here is derived from an EMBL/GenBank/DDBJ whole genome shotgun (WGS) entry which is preliminary data.</text>
</comment>
<proteinExistence type="predicted"/>
<dbReference type="RefSeq" id="WP_117724760.1">
    <property type="nucleotide sequence ID" value="NZ_QSUL01000010.1"/>
</dbReference>
<accession>A0A3E5B8N0</accession>
<dbReference type="EMBL" id="QSUL01000010">
    <property type="protein sequence ID" value="RGN33849.1"/>
    <property type="molecule type" value="Genomic_DNA"/>
</dbReference>
<name>A0A3E5B8N0_9BACE</name>
<protein>
    <submittedName>
        <fullName evidence="1">Uncharacterized protein</fullName>
    </submittedName>
</protein>
<evidence type="ECO:0000313" key="2">
    <source>
        <dbReference type="Proteomes" id="UP000260983"/>
    </source>
</evidence>
<evidence type="ECO:0000313" key="1">
    <source>
        <dbReference type="EMBL" id="RGN33849.1"/>
    </source>
</evidence>
<dbReference type="AlphaFoldDB" id="A0A3E5B8N0"/>
<reference evidence="1 2" key="1">
    <citation type="submission" date="2018-08" db="EMBL/GenBank/DDBJ databases">
        <title>A genome reference for cultivated species of the human gut microbiota.</title>
        <authorList>
            <person name="Zou Y."/>
            <person name="Xue W."/>
            <person name="Luo G."/>
        </authorList>
    </citation>
    <scope>NUCLEOTIDE SEQUENCE [LARGE SCALE GENOMIC DNA]</scope>
    <source>
        <strain evidence="1 2">OM05-15BH</strain>
    </source>
</reference>
<organism evidence="1 2">
    <name type="scientific">Bacteroides oleiciplenus</name>
    <dbReference type="NCBI Taxonomy" id="626931"/>
    <lineage>
        <taxon>Bacteria</taxon>
        <taxon>Pseudomonadati</taxon>
        <taxon>Bacteroidota</taxon>
        <taxon>Bacteroidia</taxon>
        <taxon>Bacteroidales</taxon>
        <taxon>Bacteroidaceae</taxon>
        <taxon>Bacteroides</taxon>
    </lineage>
</organism>
<gene>
    <name evidence="1" type="ORF">DXB65_15325</name>
</gene>
<dbReference type="Proteomes" id="UP000260983">
    <property type="component" value="Unassembled WGS sequence"/>
</dbReference>